<dbReference type="OrthoDB" id="9806925at2"/>
<feature type="binding site" evidence="18">
    <location>
        <begin position="69"/>
        <end position="73"/>
    </location>
    <ligand>
        <name>(6S)-NADPHX</name>
        <dbReference type="ChEBI" id="CHEBI:64076"/>
    </ligand>
</feature>
<comment type="function">
    <text evidence="18">Catalyzes the epimerization of the S- and R-forms of NAD(P)HX, a damaged form of NAD(P)H that is a result of enzymatic or heat-dependent hydration. This is a prerequisite for the S-specific NAD(P)H-hydrate dehydratase to allow the repair of both epimers of NAD(P)HX.</text>
</comment>
<dbReference type="HAMAP" id="MF_01965">
    <property type="entry name" value="NADHX_dehydratase"/>
    <property type="match status" value="1"/>
</dbReference>
<evidence type="ECO:0000313" key="22">
    <source>
        <dbReference type="EMBL" id="KGG09005.1"/>
    </source>
</evidence>
<dbReference type="eggNOG" id="COG0062">
    <property type="taxonomic scope" value="Bacteria"/>
</dbReference>
<evidence type="ECO:0000256" key="6">
    <source>
        <dbReference type="ARBA" id="ARBA00022741"/>
    </source>
</evidence>
<evidence type="ECO:0000256" key="7">
    <source>
        <dbReference type="ARBA" id="ARBA00022840"/>
    </source>
</evidence>
<evidence type="ECO:0000259" key="20">
    <source>
        <dbReference type="PROSITE" id="PS51383"/>
    </source>
</evidence>
<organism evidence="22 23">
    <name type="scientific">Prochlorococcus marinus str. SB</name>
    <dbReference type="NCBI Taxonomy" id="59926"/>
    <lineage>
        <taxon>Bacteria</taxon>
        <taxon>Bacillati</taxon>
        <taxon>Cyanobacteriota</taxon>
        <taxon>Cyanophyceae</taxon>
        <taxon>Synechococcales</taxon>
        <taxon>Prochlorococcaceae</taxon>
        <taxon>Prochlorococcus</taxon>
    </lineage>
</organism>
<dbReference type="PANTHER" id="PTHR12592">
    <property type="entry name" value="ATP-DEPENDENT (S)-NAD(P)H-HYDRATE DEHYDRATASE FAMILY MEMBER"/>
    <property type="match status" value="1"/>
</dbReference>
<dbReference type="HAMAP" id="MF_01966">
    <property type="entry name" value="NADHX_epimerase"/>
    <property type="match status" value="1"/>
</dbReference>
<dbReference type="eggNOG" id="COG0063">
    <property type="taxonomic scope" value="Bacteria"/>
</dbReference>
<keyword evidence="8 17" id="KW-0521">NADP</keyword>
<evidence type="ECO:0000256" key="12">
    <source>
        <dbReference type="ARBA" id="ARBA00023239"/>
    </source>
</evidence>
<evidence type="ECO:0000256" key="9">
    <source>
        <dbReference type="ARBA" id="ARBA00022958"/>
    </source>
</evidence>
<evidence type="ECO:0000256" key="5">
    <source>
        <dbReference type="ARBA" id="ARBA00022723"/>
    </source>
</evidence>
<evidence type="ECO:0000256" key="14">
    <source>
        <dbReference type="ARBA" id="ARBA00025153"/>
    </source>
</evidence>
<evidence type="ECO:0000256" key="19">
    <source>
        <dbReference type="PIRNR" id="PIRNR017184"/>
    </source>
</evidence>
<feature type="binding site" evidence="17">
    <location>
        <position position="455"/>
    </location>
    <ligand>
        <name>AMP</name>
        <dbReference type="ChEBI" id="CHEBI:456215"/>
    </ligand>
</feature>
<feature type="binding site" evidence="18">
    <location>
        <position position="70"/>
    </location>
    <ligand>
        <name>K(+)</name>
        <dbReference type="ChEBI" id="CHEBI:29103"/>
    </ligand>
</feature>
<keyword evidence="6 17" id="KW-0547">Nucleotide-binding</keyword>
<dbReference type="InterPro" id="IPR029056">
    <property type="entry name" value="Ribokinase-like"/>
</dbReference>
<dbReference type="InterPro" id="IPR000631">
    <property type="entry name" value="CARKD"/>
</dbReference>
<evidence type="ECO:0000256" key="4">
    <source>
        <dbReference type="ARBA" id="ARBA00009524"/>
    </source>
</evidence>
<dbReference type="Pfam" id="PF03853">
    <property type="entry name" value="YjeF_N"/>
    <property type="match status" value="1"/>
</dbReference>
<dbReference type="STRING" id="59926.EV02_1683"/>
<dbReference type="EC" id="4.2.1.136" evidence="19"/>
<comment type="function">
    <text evidence="17">Catalyzes the dehydration of the S-form of NAD(P)HX at the expense of ADP, which is converted to AMP. Together with NAD(P)HX epimerase, which catalyzes the epimerization of the S- and R-forms, the enzyme allows the repair of both epimers of NAD(P)HX, a damaged form of NAD(P)H that is a result of enzymatic or heat-dependent hydration.</text>
</comment>
<dbReference type="GO" id="GO:0046496">
    <property type="term" value="P:nicotinamide nucleotide metabolic process"/>
    <property type="evidence" value="ECO:0007669"/>
    <property type="project" value="UniProtKB-UniRule"/>
</dbReference>
<accession>A0A0A2B8A4</accession>
<dbReference type="InterPro" id="IPR030677">
    <property type="entry name" value="Nnr"/>
</dbReference>
<feature type="binding site" evidence="17">
    <location>
        <position position="456"/>
    </location>
    <ligand>
        <name>(6S)-NADPHX</name>
        <dbReference type="ChEBI" id="CHEBI:64076"/>
    </ligand>
</feature>
<comment type="catalytic activity">
    <reaction evidence="16 17 19">
        <text>(6S)-NADPHX + ADP = AMP + phosphate + NADPH + H(+)</text>
        <dbReference type="Rhea" id="RHEA:32235"/>
        <dbReference type="ChEBI" id="CHEBI:15378"/>
        <dbReference type="ChEBI" id="CHEBI:43474"/>
        <dbReference type="ChEBI" id="CHEBI:57783"/>
        <dbReference type="ChEBI" id="CHEBI:64076"/>
        <dbReference type="ChEBI" id="CHEBI:456215"/>
        <dbReference type="ChEBI" id="CHEBI:456216"/>
        <dbReference type="EC" id="4.2.1.136"/>
    </reaction>
</comment>
<dbReference type="PROSITE" id="PS51385">
    <property type="entry name" value="YJEF_N"/>
    <property type="match status" value="1"/>
</dbReference>
<evidence type="ECO:0000256" key="13">
    <source>
        <dbReference type="ARBA" id="ARBA00023268"/>
    </source>
</evidence>
<dbReference type="EMBL" id="JNAS01000002">
    <property type="protein sequence ID" value="KGG09005.1"/>
    <property type="molecule type" value="Genomic_DNA"/>
</dbReference>
<evidence type="ECO:0000256" key="11">
    <source>
        <dbReference type="ARBA" id="ARBA00023235"/>
    </source>
</evidence>
<name>A0A0A2B8A4_PROMR</name>
<feature type="domain" description="YjeF N-terminal" evidence="21">
    <location>
        <begin position="21"/>
        <end position="222"/>
    </location>
</feature>
<dbReference type="SUPFAM" id="SSF53613">
    <property type="entry name" value="Ribokinase-like"/>
    <property type="match status" value="1"/>
</dbReference>
<comment type="cofactor">
    <cofactor evidence="18 19">
        <name>K(+)</name>
        <dbReference type="ChEBI" id="CHEBI:29103"/>
    </cofactor>
    <text evidence="18 19">Binds 1 potassium ion per subunit.</text>
</comment>
<dbReference type="CDD" id="cd01171">
    <property type="entry name" value="YXKO-related"/>
    <property type="match status" value="1"/>
</dbReference>
<gene>
    <name evidence="18" type="primary">nnrE</name>
    <name evidence="17" type="synonym">nnrD</name>
    <name evidence="22" type="ORF">EV02_1683</name>
</gene>
<keyword evidence="7 17" id="KW-0067">ATP-binding</keyword>
<dbReference type="GO" id="GO:0052856">
    <property type="term" value="F:NAD(P)HX epimerase activity"/>
    <property type="evidence" value="ECO:0007669"/>
    <property type="project" value="UniProtKB-UniRule"/>
</dbReference>
<keyword evidence="10 17" id="KW-0520">NAD</keyword>
<dbReference type="Gene3D" id="3.40.1190.20">
    <property type="match status" value="1"/>
</dbReference>
<comment type="similarity">
    <text evidence="17">Belongs to the NnrD/CARKD family.</text>
</comment>
<dbReference type="Gene3D" id="3.40.50.10260">
    <property type="entry name" value="YjeF N-terminal domain"/>
    <property type="match status" value="1"/>
</dbReference>
<keyword evidence="12 17" id="KW-0456">Lyase</keyword>
<feature type="domain" description="YjeF C-terminal" evidence="20">
    <location>
        <begin position="233"/>
        <end position="521"/>
    </location>
</feature>
<dbReference type="GO" id="GO:0046872">
    <property type="term" value="F:metal ion binding"/>
    <property type="evidence" value="ECO:0007669"/>
    <property type="project" value="UniProtKB-UniRule"/>
</dbReference>
<evidence type="ECO:0000256" key="1">
    <source>
        <dbReference type="ARBA" id="ARBA00000013"/>
    </source>
</evidence>
<comment type="caution">
    <text evidence="18">Lacks conserved residue(s) required for the propagation of feature annotation.</text>
</comment>
<comment type="similarity">
    <text evidence="18">Belongs to the NnrE/AIBP family.</text>
</comment>
<evidence type="ECO:0000256" key="18">
    <source>
        <dbReference type="HAMAP-Rule" id="MF_01966"/>
    </source>
</evidence>
<evidence type="ECO:0000256" key="3">
    <source>
        <dbReference type="ARBA" id="ARBA00006001"/>
    </source>
</evidence>
<comment type="similarity">
    <text evidence="3 19">In the N-terminal section; belongs to the NnrE/AIBP family.</text>
</comment>
<evidence type="ECO:0000256" key="8">
    <source>
        <dbReference type="ARBA" id="ARBA00022857"/>
    </source>
</evidence>
<dbReference type="RefSeq" id="WP_032520252.1">
    <property type="nucleotide sequence ID" value="NZ_CP138981.1"/>
</dbReference>
<feature type="binding site" evidence="17">
    <location>
        <position position="268"/>
    </location>
    <ligand>
        <name>(6S)-NADPHX</name>
        <dbReference type="ChEBI" id="CHEBI:64076"/>
    </ligand>
</feature>
<feature type="binding site" evidence="18">
    <location>
        <position position="164"/>
    </location>
    <ligand>
        <name>(6S)-NADPHX</name>
        <dbReference type="ChEBI" id="CHEBI:64076"/>
    </ligand>
</feature>
<dbReference type="InterPro" id="IPR004443">
    <property type="entry name" value="YjeF_N_dom"/>
</dbReference>
<dbReference type="InterPro" id="IPR036652">
    <property type="entry name" value="YjeF_N_dom_sf"/>
</dbReference>
<dbReference type="NCBIfam" id="TIGR00196">
    <property type="entry name" value="yjeF_cterm"/>
    <property type="match status" value="1"/>
</dbReference>
<comment type="subunit">
    <text evidence="17">Homotetramer.</text>
</comment>
<reference evidence="23" key="1">
    <citation type="journal article" date="2014" name="Sci. Data">
        <title>Genomes of diverse isolates of the marine cyanobacterium Prochlorococcus.</title>
        <authorList>
            <person name="Biller S."/>
            <person name="Berube P."/>
            <person name="Thompson J."/>
            <person name="Kelly L."/>
            <person name="Roggensack S."/>
            <person name="Awad L."/>
            <person name="Roache-Johnson K."/>
            <person name="Ding H."/>
            <person name="Giovannoni S.J."/>
            <person name="Moore L.R."/>
            <person name="Chisholm S.W."/>
        </authorList>
    </citation>
    <scope>NUCLEOTIDE SEQUENCE [LARGE SCALE GENOMIC DNA]</scope>
    <source>
        <strain evidence="23">SB</strain>
    </source>
</reference>
<evidence type="ECO:0000256" key="17">
    <source>
        <dbReference type="HAMAP-Rule" id="MF_01965"/>
    </source>
</evidence>
<feature type="binding site" evidence="17">
    <location>
        <position position="339"/>
    </location>
    <ligand>
        <name>(6S)-NADPHX</name>
        <dbReference type="ChEBI" id="CHEBI:64076"/>
    </ligand>
</feature>
<feature type="binding site" evidence="18">
    <location>
        <begin position="134"/>
        <end position="140"/>
    </location>
    <ligand>
        <name>(6S)-NADPHX</name>
        <dbReference type="ChEBI" id="CHEBI:64076"/>
    </ligand>
</feature>
<sequence>MNEIVWPTIDSKHLIVDSKQMLILEKEMFSDGMPQEALMEKAGIQISKWLLKRKPLLKYGTTVFIGPGHNGGDGAVIARELFLKGFLVKVWCPFPIKKTLTNNHLNYLTSIGVTKLVEPPDANGRELWIDAVFGNNQTRKVDNKLIKLFNKKFHNKYGKVISIDIPTGLCPDKGEPFLDDAVKADHTLAIGLNKIGLMQDFALPFIGELHHIDVGVPISKLSKVDKKIFKVTYKDLKNIDLPSLPRNSNKYKRGRTLLIAGSEKYPGAAYLALKGAISSGAGYISAVLPELVAESIWQVAPEIVLKGTMQCNQNGNASLFSALKNIDLSAFDSVAVGPGIGIDNDDWQKAKDILTGFEGLLILDADALNRISESKLCSKFFLERRFKTWITPHSKEFSRLFPNIKCETNVEKALNAAKEFNISVLLKGANSIVAENKKAWQLFGTDSHTARAGLGDLLSGFIAGSSAIDLTFCRNIKTDFFAKYVLLHSFAASKCKKGSNASVIGDELSKLMRNKKMRQIS</sequence>
<comment type="function">
    <text evidence="14 19">Bifunctional enzyme that catalyzes the epimerization of the S- and R-forms of NAD(P)HX and the dehydration of the S-form of NAD(P)HX at the expense of ADP, which is converted to AMP. This allows the repair of both epimers of NAD(P)HX, a damaged form of NAD(P)H that is a result of enzymatic or heat-dependent hydration.</text>
</comment>
<keyword evidence="11 18" id="KW-0413">Isomerase</keyword>
<dbReference type="GO" id="GO:0052855">
    <property type="term" value="F:ADP-dependent NAD(P)H-hydrate dehydratase activity"/>
    <property type="evidence" value="ECO:0007669"/>
    <property type="project" value="UniProtKB-UniRule"/>
</dbReference>
<feature type="binding site" evidence="17">
    <location>
        <begin position="427"/>
        <end position="431"/>
    </location>
    <ligand>
        <name>AMP</name>
        <dbReference type="ChEBI" id="CHEBI:456215"/>
    </ligand>
</feature>
<dbReference type="PANTHER" id="PTHR12592:SF0">
    <property type="entry name" value="ATP-DEPENDENT (S)-NAD(P)H-HYDRATE DEHYDRATASE"/>
    <property type="match status" value="1"/>
</dbReference>
<evidence type="ECO:0000256" key="2">
    <source>
        <dbReference type="ARBA" id="ARBA00000909"/>
    </source>
</evidence>
<feature type="binding site" evidence="18">
    <location>
        <position position="130"/>
    </location>
    <ligand>
        <name>K(+)</name>
        <dbReference type="ChEBI" id="CHEBI:29103"/>
    </ligand>
</feature>
<evidence type="ECO:0000256" key="16">
    <source>
        <dbReference type="ARBA" id="ARBA00049209"/>
    </source>
</evidence>
<feature type="binding site" evidence="18">
    <location>
        <position position="167"/>
    </location>
    <ligand>
        <name>K(+)</name>
        <dbReference type="ChEBI" id="CHEBI:29103"/>
    </ligand>
</feature>
<evidence type="ECO:0000256" key="10">
    <source>
        <dbReference type="ARBA" id="ARBA00023027"/>
    </source>
</evidence>
<dbReference type="Proteomes" id="UP000030345">
    <property type="component" value="Unassembled WGS sequence"/>
</dbReference>
<evidence type="ECO:0000313" key="23">
    <source>
        <dbReference type="Proteomes" id="UP000030345"/>
    </source>
</evidence>
<keyword evidence="13" id="KW-0511">Multifunctional enzyme</keyword>
<proteinExistence type="inferred from homology"/>
<dbReference type="GO" id="GO:0005524">
    <property type="term" value="F:ATP binding"/>
    <property type="evidence" value="ECO:0007669"/>
    <property type="project" value="UniProtKB-UniRule"/>
</dbReference>
<dbReference type="PROSITE" id="PS51383">
    <property type="entry name" value="YJEF_C_3"/>
    <property type="match status" value="1"/>
</dbReference>
<comment type="cofactor">
    <cofactor evidence="17">
        <name>Mg(2+)</name>
        <dbReference type="ChEBI" id="CHEBI:18420"/>
    </cofactor>
</comment>
<keyword evidence="5 18" id="KW-0479">Metal-binding</keyword>
<feature type="binding site" evidence="17">
    <location>
        <position position="393"/>
    </location>
    <ligand>
        <name>(6S)-NADPHX</name>
        <dbReference type="ChEBI" id="CHEBI:64076"/>
    </ligand>
</feature>
<dbReference type="SUPFAM" id="SSF64153">
    <property type="entry name" value="YjeF N-terminal domain-like"/>
    <property type="match status" value="1"/>
</dbReference>
<protein>
    <recommendedName>
        <fullName evidence="19">Bifunctional NAD(P)H-hydrate repair enzyme</fullName>
    </recommendedName>
    <alternativeName>
        <fullName evidence="19">Nicotinamide nucleotide repair protein</fullName>
    </alternativeName>
    <domain>
        <recommendedName>
            <fullName evidence="19">ADP-dependent (S)-NAD(P)H-hydrate dehydratase</fullName>
            <ecNumber evidence="19">4.2.1.136</ecNumber>
        </recommendedName>
        <alternativeName>
            <fullName evidence="19">ADP-dependent NAD(P)HX dehydratase</fullName>
        </alternativeName>
    </domain>
    <domain>
        <recommendedName>
            <fullName evidence="19">NAD(P)H-hydrate epimerase</fullName>
            <ecNumber evidence="19">5.1.99.6</ecNumber>
        </recommendedName>
    </domain>
</protein>
<comment type="catalytic activity">
    <reaction evidence="1 18 19">
        <text>(6R)-NADHX = (6S)-NADHX</text>
        <dbReference type="Rhea" id="RHEA:32215"/>
        <dbReference type="ChEBI" id="CHEBI:64074"/>
        <dbReference type="ChEBI" id="CHEBI:64075"/>
        <dbReference type="EC" id="5.1.99.6"/>
    </reaction>
</comment>
<keyword evidence="9 18" id="KW-0630">Potassium</keyword>
<dbReference type="AlphaFoldDB" id="A0A0A2B8A4"/>
<dbReference type="GO" id="GO:0110051">
    <property type="term" value="P:metabolite repair"/>
    <property type="evidence" value="ECO:0007669"/>
    <property type="project" value="TreeGrafter"/>
</dbReference>
<comment type="catalytic activity">
    <reaction evidence="2 18 19">
        <text>(6R)-NADPHX = (6S)-NADPHX</text>
        <dbReference type="Rhea" id="RHEA:32227"/>
        <dbReference type="ChEBI" id="CHEBI:64076"/>
        <dbReference type="ChEBI" id="CHEBI:64077"/>
        <dbReference type="EC" id="5.1.99.6"/>
    </reaction>
</comment>
<dbReference type="Pfam" id="PF01256">
    <property type="entry name" value="Carb_kinase"/>
    <property type="match status" value="1"/>
</dbReference>
<dbReference type="PIRSF" id="PIRSF017184">
    <property type="entry name" value="Nnr"/>
    <property type="match status" value="1"/>
</dbReference>
<comment type="similarity">
    <text evidence="4 19">In the C-terminal section; belongs to the NnrD/CARKD family.</text>
</comment>
<dbReference type="NCBIfam" id="TIGR00197">
    <property type="entry name" value="yjeF_nterm"/>
    <property type="match status" value="1"/>
</dbReference>
<evidence type="ECO:0000259" key="21">
    <source>
        <dbReference type="PROSITE" id="PS51385"/>
    </source>
</evidence>
<comment type="caution">
    <text evidence="22">The sequence shown here is derived from an EMBL/GenBank/DDBJ whole genome shotgun (WGS) entry which is preliminary data.</text>
</comment>
<evidence type="ECO:0000256" key="15">
    <source>
        <dbReference type="ARBA" id="ARBA00048238"/>
    </source>
</evidence>
<comment type="catalytic activity">
    <reaction evidence="15 17 19">
        <text>(6S)-NADHX + ADP = AMP + phosphate + NADH + H(+)</text>
        <dbReference type="Rhea" id="RHEA:32223"/>
        <dbReference type="ChEBI" id="CHEBI:15378"/>
        <dbReference type="ChEBI" id="CHEBI:43474"/>
        <dbReference type="ChEBI" id="CHEBI:57945"/>
        <dbReference type="ChEBI" id="CHEBI:64074"/>
        <dbReference type="ChEBI" id="CHEBI:456215"/>
        <dbReference type="ChEBI" id="CHEBI:456216"/>
        <dbReference type="EC" id="4.2.1.136"/>
    </reaction>
</comment>
<dbReference type="EC" id="5.1.99.6" evidence="19"/>